<comment type="caution">
    <text evidence="1">The sequence shown here is derived from an EMBL/GenBank/DDBJ whole genome shotgun (WGS) entry which is preliminary data.</text>
</comment>
<evidence type="ECO:0000313" key="2">
    <source>
        <dbReference type="Proteomes" id="UP000316079"/>
    </source>
</evidence>
<accession>A0A553R935</accession>
<dbReference type="EMBL" id="SRMA01025153">
    <property type="protein sequence ID" value="TRY98695.1"/>
    <property type="molecule type" value="Genomic_DNA"/>
</dbReference>
<reference evidence="1 2" key="1">
    <citation type="journal article" date="2019" name="Sci. Data">
        <title>Hybrid genome assembly and annotation of Danionella translucida.</title>
        <authorList>
            <person name="Kadobianskyi M."/>
            <person name="Schulze L."/>
            <person name="Schuelke M."/>
            <person name="Judkewitz B."/>
        </authorList>
    </citation>
    <scope>NUCLEOTIDE SEQUENCE [LARGE SCALE GENOMIC DNA]</scope>
    <source>
        <strain evidence="1 2">Bolton</strain>
    </source>
</reference>
<dbReference type="OrthoDB" id="8983943at2759"/>
<organism evidence="1 2">
    <name type="scientific">Danionella cerebrum</name>
    <dbReference type="NCBI Taxonomy" id="2873325"/>
    <lineage>
        <taxon>Eukaryota</taxon>
        <taxon>Metazoa</taxon>
        <taxon>Chordata</taxon>
        <taxon>Craniata</taxon>
        <taxon>Vertebrata</taxon>
        <taxon>Euteleostomi</taxon>
        <taxon>Actinopterygii</taxon>
        <taxon>Neopterygii</taxon>
        <taxon>Teleostei</taxon>
        <taxon>Ostariophysi</taxon>
        <taxon>Cypriniformes</taxon>
        <taxon>Danionidae</taxon>
        <taxon>Danioninae</taxon>
        <taxon>Danionella</taxon>
    </lineage>
</organism>
<proteinExistence type="predicted"/>
<evidence type="ECO:0000313" key="1">
    <source>
        <dbReference type="EMBL" id="TRY98695.1"/>
    </source>
</evidence>
<name>A0A553R935_9TELE</name>
<protein>
    <submittedName>
        <fullName evidence="1">Uncharacterized protein</fullName>
    </submittedName>
</protein>
<dbReference type="Proteomes" id="UP000316079">
    <property type="component" value="Unassembled WGS sequence"/>
</dbReference>
<sequence length="67" mass="7486">MSPLCQSANLSIKMASPSKMPMIGDKYKKLRDDLMLLAYSLDEAVDRQSLYQKATALGTTVMRKFSP</sequence>
<gene>
    <name evidence="1" type="ORF">DNTS_008587</name>
</gene>
<dbReference type="AlphaFoldDB" id="A0A553R935"/>
<keyword evidence="2" id="KW-1185">Reference proteome</keyword>